<reference evidence="2 3" key="1">
    <citation type="submission" date="2019-06" db="EMBL/GenBank/DDBJ databases">
        <title>Saccharibacillus brassicae sp. nov., an endophytic bacterium isolated from Chinese cabbage seeds (Brassica pekinensis).</title>
        <authorList>
            <person name="Jiang L."/>
            <person name="Lee J."/>
            <person name="Kim S.W."/>
        </authorList>
    </citation>
    <scope>NUCLEOTIDE SEQUENCE [LARGE SCALE GENOMIC DNA]</scope>
    <source>
        <strain evidence="3">KCTC 43072 / ATSA2</strain>
    </source>
</reference>
<dbReference type="AlphaFoldDB" id="A0A4Y6V1C3"/>
<name>A0A4Y6V1C3_SACBS</name>
<feature type="domain" description="Transposase IS4-like" evidence="1">
    <location>
        <begin position="8"/>
        <end position="131"/>
    </location>
</feature>
<evidence type="ECO:0000313" key="2">
    <source>
        <dbReference type="EMBL" id="QDH23839.1"/>
    </source>
</evidence>
<dbReference type="Proteomes" id="UP000316968">
    <property type="component" value="Chromosome"/>
</dbReference>
<dbReference type="InterPro" id="IPR002559">
    <property type="entry name" value="Transposase_11"/>
</dbReference>
<dbReference type="PANTHER" id="PTHR30007:SF1">
    <property type="entry name" value="BLR1914 PROTEIN"/>
    <property type="match status" value="1"/>
</dbReference>
<sequence>MRRSRGGLTTKIHAIVDALGNPLKFELTTRQAHDSVKGYEMLSQFDLSNREVLADRAYDTDAIRTLLREQNAIAVIPSKRNRRVKKPYDRSVYKERHLVECFFNKMKNYRRLATRYDKTASMFKAFLALISIRIWLK</sequence>
<protein>
    <submittedName>
        <fullName evidence="2">IS5 family transposase</fullName>
    </submittedName>
</protein>
<evidence type="ECO:0000313" key="3">
    <source>
        <dbReference type="Proteomes" id="UP000316968"/>
    </source>
</evidence>
<dbReference type="PANTHER" id="PTHR30007">
    <property type="entry name" value="PHP DOMAIN PROTEIN"/>
    <property type="match status" value="1"/>
</dbReference>
<accession>A0A4Y6V1C3</accession>
<dbReference type="OrthoDB" id="192297at2"/>
<dbReference type="NCBIfam" id="NF033580">
    <property type="entry name" value="transpos_IS5_3"/>
    <property type="match status" value="1"/>
</dbReference>
<proteinExistence type="predicted"/>
<dbReference type="EMBL" id="CP041217">
    <property type="protein sequence ID" value="QDH23839.1"/>
    <property type="molecule type" value="Genomic_DNA"/>
</dbReference>
<gene>
    <name evidence="2" type="ORF">FFV09_18395</name>
</gene>
<organism evidence="2 3">
    <name type="scientific">Saccharibacillus brassicae</name>
    <dbReference type="NCBI Taxonomy" id="2583377"/>
    <lineage>
        <taxon>Bacteria</taxon>
        <taxon>Bacillati</taxon>
        <taxon>Bacillota</taxon>
        <taxon>Bacilli</taxon>
        <taxon>Bacillales</taxon>
        <taxon>Paenibacillaceae</taxon>
        <taxon>Saccharibacillus</taxon>
    </lineage>
</organism>
<dbReference type="KEGG" id="saca:FFV09_18395"/>
<dbReference type="GO" id="GO:0004803">
    <property type="term" value="F:transposase activity"/>
    <property type="evidence" value="ECO:0007669"/>
    <property type="project" value="InterPro"/>
</dbReference>
<dbReference type="GO" id="GO:0006313">
    <property type="term" value="P:DNA transposition"/>
    <property type="evidence" value="ECO:0007669"/>
    <property type="project" value="InterPro"/>
</dbReference>
<dbReference type="Pfam" id="PF01609">
    <property type="entry name" value="DDE_Tnp_1"/>
    <property type="match status" value="1"/>
</dbReference>
<dbReference type="GO" id="GO:0003677">
    <property type="term" value="F:DNA binding"/>
    <property type="evidence" value="ECO:0007669"/>
    <property type="project" value="InterPro"/>
</dbReference>
<keyword evidence="3" id="KW-1185">Reference proteome</keyword>
<evidence type="ECO:0000259" key="1">
    <source>
        <dbReference type="Pfam" id="PF01609"/>
    </source>
</evidence>